<dbReference type="PANTHER" id="PTHR37299">
    <property type="entry name" value="TRANSCRIPTIONAL REGULATOR-RELATED"/>
    <property type="match status" value="1"/>
</dbReference>
<comment type="caution">
    <text evidence="2">The sequence shown here is derived from an EMBL/GenBank/DDBJ whole genome shotgun (WGS) entry which is preliminary data.</text>
</comment>
<protein>
    <submittedName>
        <fullName evidence="2">PAS domain-containing protein</fullName>
    </submittedName>
</protein>
<dbReference type="InterPro" id="IPR046947">
    <property type="entry name" value="LytR-like"/>
</dbReference>
<dbReference type="RefSeq" id="WP_163674182.1">
    <property type="nucleotide sequence ID" value="NZ_JAAIYP010000007.1"/>
</dbReference>
<dbReference type="SMART" id="SM00850">
    <property type="entry name" value="LytTR"/>
    <property type="match status" value="1"/>
</dbReference>
<accession>A0A7C9URU7</accession>
<dbReference type="GO" id="GO:0000156">
    <property type="term" value="F:phosphorelay response regulator activity"/>
    <property type="evidence" value="ECO:0007669"/>
    <property type="project" value="InterPro"/>
</dbReference>
<name>A0A7C9URU7_9PROT</name>
<organism evidence="2 3">
    <name type="scientific">Magnetospirillum aberrantis SpK</name>
    <dbReference type="NCBI Taxonomy" id="908842"/>
    <lineage>
        <taxon>Bacteria</taxon>
        <taxon>Pseudomonadati</taxon>
        <taxon>Pseudomonadota</taxon>
        <taxon>Alphaproteobacteria</taxon>
        <taxon>Rhodospirillales</taxon>
        <taxon>Rhodospirillaceae</taxon>
        <taxon>Magnetospirillum</taxon>
    </lineage>
</organism>
<dbReference type="Proteomes" id="UP000480684">
    <property type="component" value="Unassembled WGS sequence"/>
</dbReference>
<reference evidence="2 3" key="1">
    <citation type="submission" date="2020-02" db="EMBL/GenBank/DDBJ databases">
        <authorList>
            <person name="Dziuba M."/>
            <person name="Kuznetsov B."/>
            <person name="Mardanov A."/>
            <person name="Ravin N."/>
            <person name="Grouzdev D."/>
        </authorList>
    </citation>
    <scope>NUCLEOTIDE SEQUENCE [LARGE SCALE GENOMIC DNA]</scope>
    <source>
        <strain evidence="2 3">SpK</strain>
    </source>
</reference>
<dbReference type="SUPFAM" id="SSF55785">
    <property type="entry name" value="PYP-like sensor domain (PAS domain)"/>
    <property type="match status" value="1"/>
</dbReference>
<dbReference type="InterPro" id="IPR013656">
    <property type="entry name" value="PAS_4"/>
</dbReference>
<dbReference type="EMBL" id="JAAIYP010000007">
    <property type="protein sequence ID" value="NFV78848.1"/>
    <property type="molecule type" value="Genomic_DNA"/>
</dbReference>
<evidence type="ECO:0000313" key="2">
    <source>
        <dbReference type="EMBL" id="NFV78848.1"/>
    </source>
</evidence>
<dbReference type="GO" id="GO:0003677">
    <property type="term" value="F:DNA binding"/>
    <property type="evidence" value="ECO:0007669"/>
    <property type="project" value="InterPro"/>
</dbReference>
<gene>
    <name evidence="2" type="ORF">G4223_01785</name>
</gene>
<dbReference type="InterPro" id="IPR035965">
    <property type="entry name" value="PAS-like_dom_sf"/>
</dbReference>
<dbReference type="AlphaFoldDB" id="A0A7C9URU7"/>
<proteinExistence type="predicted"/>
<dbReference type="InterPro" id="IPR007492">
    <property type="entry name" value="LytTR_DNA-bd_dom"/>
</dbReference>
<evidence type="ECO:0000313" key="3">
    <source>
        <dbReference type="Proteomes" id="UP000480684"/>
    </source>
</evidence>
<feature type="domain" description="HTH LytTR-type" evidence="1">
    <location>
        <begin position="125"/>
        <end position="228"/>
    </location>
</feature>
<dbReference type="PANTHER" id="PTHR37299:SF1">
    <property type="entry name" value="STAGE 0 SPORULATION PROTEIN A HOMOLOG"/>
    <property type="match status" value="1"/>
</dbReference>
<sequence length="228" mass="25045">MSSFEYRLQRSPVGVLQVDSDRTVVAANPLARRLLEPVAGPILGRELLSIHPEAARAKVQWMLDAASARPDEPVGMAMTLPMGALISRVTTLETVNGPGWCLVFHLPENFGQSGAPASDDVLVKLPVGSRAGVTLIDVASVMYLEAEGHYTRVHTADGQRFCQLSFAELVRRLDPAGFLRVHRSYIVNLRHAEAIERGDGHWAIIMTGRARVPVSRARVELVRRRLAL</sequence>
<keyword evidence="3" id="KW-1185">Reference proteome</keyword>
<evidence type="ECO:0000259" key="1">
    <source>
        <dbReference type="PROSITE" id="PS50930"/>
    </source>
</evidence>
<dbReference type="PROSITE" id="PS50930">
    <property type="entry name" value="HTH_LYTTR"/>
    <property type="match status" value="1"/>
</dbReference>
<dbReference type="Pfam" id="PF08448">
    <property type="entry name" value="PAS_4"/>
    <property type="match status" value="1"/>
</dbReference>
<dbReference type="Gene3D" id="3.30.450.20">
    <property type="entry name" value="PAS domain"/>
    <property type="match status" value="1"/>
</dbReference>
<dbReference type="Pfam" id="PF04397">
    <property type="entry name" value="LytTR"/>
    <property type="match status" value="1"/>
</dbReference>
<dbReference type="Gene3D" id="2.40.50.1020">
    <property type="entry name" value="LytTr DNA-binding domain"/>
    <property type="match status" value="1"/>
</dbReference>